<reference evidence="2 3" key="1">
    <citation type="submission" date="2013-04" db="EMBL/GenBank/DDBJ databases">
        <title>The Genome Sequence of Parabacteroides gordonii DSM 23371.</title>
        <authorList>
            <consortium name="The Broad Institute Genomics Platform"/>
            <person name="Earl A."/>
            <person name="Ward D."/>
            <person name="Feldgarden M."/>
            <person name="Gevers D."/>
            <person name="Martens E."/>
            <person name="Sakamoto M."/>
            <person name="Benno Y."/>
            <person name="Suzuki N."/>
            <person name="Matsunaga N."/>
            <person name="Koshihara K."/>
            <person name="Seki M."/>
            <person name="Komiya H."/>
            <person name="Walker B."/>
            <person name="Young S."/>
            <person name="Zeng Q."/>
            <person name="Gargeya S."/>
            <person name="Fitzgerald M."/>
            <person name="Haas B."/>
            <person name="Abouelleil A."/>
            <person name="Allen A.W."/>
            <person name="Alvarado L."/>
            <person name="Arachchi H.M."/>
            <person name="Berlin A.M."/>
            <person name="Chapman S.B."/>
            <person name="Gainer-Dewar J."/>
            <person name="Goldberg J."/>
            <person name="Griggs A."/>
            <person name="Gujja S."/>
            <person name="Hansen M."/>
            <person name="Howarth C."/>
            <person name="Imamovic A."/>
            <person name="Ireland A."/>
            <person name="Larimer J."/>
            <person name="McCowan C."/>
            <person name="Murphy C."/>
            <person name="Pearson M."/>
            <person name="Poon T.W."/>
            <person name="Priest M."/>
            <person name="Roberts A."/>
            <person name="Saif S."/>
            <person name="Shea T."/>
            <person name="Sisk P."/>
            <person name="Sykes S."/>
            <person name="Wortman J."/>
            <person name="Nusbaum C."/>
            <person name="Birren B."/>
        </authorList>
    </citation>
    <scope>NUCLEOTIDE SEQUENCE [LARGE SCALE GENOMIC DNA]</scope>
    <source>
        <strain evidence="2 3">MS-1</strain>
    </source>
</reference>
<organism evidence="2 3">
    <name type="scientific">Parabacteroides gordonii MS-1 = DSM 23371</name>
    <dbReference type="NCBI Taxonomy" id="1203610"/>
    <lineage>
        <taxon>Bacteria</taxon>
        <taxon>Pseudomonadati</taxon>
        <taxon>Bacteroidota</taxon>
        <taxon>Bacteroidia</taxon>
        <taxon>Bacteroidales</taxon>
        <taxon>Tannerellaceae</taxon>
        <taxon>Parabacteroides</taxon>
    </lineage>
</organism>
<name>A0A0F5JFS2_9BACT</name>
<dbReference type="STRING" id="1203610.HMPREF1536_02307"/>
<dbReference type="InterPro" id="IPR038765">
    <property type="entry name" value="Papain-like_cys_pep_sf"/>
</dbReference>
<dbReference type="EMBL" id="AQHW01000014">
    <property type="protein sequence ID" value="KKB56671.1"/>
    <property type="molecule type" value="Genomic_DNA"/>
</dbReference>
<dbReference type="Pfam" id="PF01640">
    <property type="entry name" value="Peptidase_C10"/>
    <property type="match status" value="1"/>
</dbReference>
<proteinExistence type="predicted"/>
<protein>
    <recommendedName>
        <fullName evidence="4">Spi protease inhibitor domain-containing protein</fullName>
    </recommendedName>
</protein>
<dbReference type="GO" id="GO:0006508">
    <property type="term" value="P:proteolysis"/>
    <property type="evidence" value="ECO:0007669"/>
    <property type="project" value="InterPro"/>
</dbReference>
<sequence length="366" mass="40720">MKKKLLAFSVCFISLFSCNNEMTNISSRAQLCALSSSPEEIAIKVISSQYGNSAFTKSVSSQVKSTETRFYSVKVPQEVQMLSNNDVVALANRIEEVRSVEDGYIVLREYEYLPEEITEYSPLLKTRWGQYQPFNGSVKTLCSNTSGRAPAGCGAIAMGQICNYHRYLGVGTYNWSILDNAEYTDTNSEAARFISNIGLSIHMVYGCDGSTSTTSNTRAAFETYGYTCSSIINGFDMTKAANAIAIDKCPVFVRGGKSGTVGHAWVMDGYRKVYQKIYVTEWSKYMAHAIPDLSDVNDVDEVLWENLKYMPGTSFTTSHTIESVHCNWGQYGNSDGFCSVGHFIYNNSQGGKNDYNSDMQMFIPRK</sequence>
<dbReference type="AlphaFoldDB" id="A0A0F5JFS2"/>
<dbReference type="InterPro" id="IPR000200">
    <property type="entry name" value="Peptidase_C10"/>
</dbReference>
<feature type="signal peptide" evidence="1">
    <location>
        <begin position="1"/>
        <end position="19"/>
    </location>
</feature>
<comment type="caution">
    <text evidence="2">The sequence shown here is derived from an EMBL/GenBank/DDBJ whole genome shotgun (WGS) entry which is preliminary data.</text>
</comment>
<dbReference type="PROSITE" id="PS51257">
    <property type="entry name" value="PROKAR_LIPOPROTEIN"/>
    <property type="match status" value="1"/>
</dbReference>
<evidence type="ECO:0000256" key="1">
    <source>
        <dbReference type="SAM" id="SignalP"/>
    </source>
</evidence>
<evidence type="ECO:0000313" key="3">
    <source>
        <dbReference type="Proteomes" id="UP000033035"/>
    </source>
</evidence>
<dbReference type="RefSeq" id="WP_081693337.1">
    <property type="nucleotide sequence ID" value="NZ_AUAE01000026.1"/>
</dbReference>
<accession>A0A0F5JFS2</accession>
<evidence type="ECO:0008006" key="4">
    <source>
        <dbReference type="Google" id="ProtNLM"/>
    </source>
</evidence>
<dbReference type="PATRIC" id="fig|1203610.3.peg.2369"/>
<dbReference type="Proteomes" id="UP000033035">
    <property type="component" value="Unassembled WGS sequence"/>
</dbReference>
<gene>
    <name evidence="2" type="ORF">HMPREF1536_02307</name>
</gene>
<evidence type="ECO:0000313" key="2">
    <source>
        <dbReference type="EMBL" id="KKB56671.1"/>
    </source>
</evidence>
<feature type="chain" id="PRO_5002489257" description="Spi protease inhibitor domain-containing protein" evidence="1">
    <location>
        <begin position="20"/>
        <end position="366"/>
    </location>
</feature>
<dbReference type="Gene3D" id="3.90.70.50">
    <property type="entry name" value="Peptidase C10, streptopain"/>
    <property type="match status" value="1"/>
</dbReference>
<dbReference type="SUPFAM" id="SSF54001">
    <property type="entry name" value="Cysteine proteinases"/>
    <property type="match status" value="1"/>
</dbReference>
<dbReference type="GO" id="GO:0008234">
    <property type="term" value="F:cysteine-type peptidase activity"/>
    <property type="evidence" value="ECO:0007669"/>
    <property type="project" value="InterPro"/>
</dbReference>
<dbReference type="InterPro" id="IPR044934">
    <property type="entry name" value="Streptopain_sf"/>
</dbReference>
<keyword evidence="1" id="KW-0732">Signal</keyword>
<keyword evidence="3" id="KW-1185">Reference proteome</keyword>
<dbReference type="HOGENOM" id="CLU_756152_0_0_10"/>